<dbReference type="PROSITE" id="PS51257">
    <property type="entry name" value="PROKAR_LIPOPROTEIN"/>
    <property type="match status" value="1"/>
</dbReference>
<protein>
    <submittedName>
        <fullName evidence="2">Family 1 extracellular solute-binding protein</fullName>
    </submittedName>
</protein>
<evidence type="ECO:0000313" key="2">
    <source>
        <dbReference type="EMBL" id="AHF23987.1"/>
    </source>
</evidence>
<proteinExistence type="predicted"/>
<feature type="chain" id="PRO_5004788727" evidence="1">
    <location>
        <begin position="24"/>
        <end position="604"/>
    </location>
</feature>
<organism evidence="2">
    <name type="scientific">uncultured bacterium Contig16</name>
    <dbReference type="NCBI Taxonomy" id="1393468"/>
    <lineage>
        <taxon>Bacteria</taxon>
        <taxon>environmental samples</taxon>
    </lineage>
</organism>
<feature type="signal peptide" evidence="1">
    <location>
        <begin position="1"/>
        <end position="23"/>
    </location>
</feature>
<accession>W0FMI0</accession>
<sequence>MKAWNKILAAVLMLVFGAAFMTACSGGGGAGSLSESDDTWFTYWIYSGPGSSYYYEYEENPAVMYTETKKWGPENKYVHIDYATPAPGSEQDEYQRMYATDSLTDLLDGVATISGLEMYTNGYCIDLTDYVNQYMPNYKKAIEENEDLKKAVTINVDGEEKIVSIAALNEKPGDASFGFVYRRDWLVKYGTNPETGAAFTGGFTKEGDPDAWEDDVVFPSGETEPVYISDWEWMFGIYEKAFADLNITDSYMISMYYPGFTWSGGLCSSFGGGCPSWCVGEDGKVYYGGVTDAFRTYLECLNSWYEKGWLDPAFDQRTADAHYQIDQTSVRQGLVPMWYGVQSTLGNRMENAAQELTKGIYTCGARMPINDVYGPDSCKNVIPDCTAAGSSFKNGAPLYVTKKAVEHGKDIATLCAYLDYFYTEEGAAIHSVGLTAEQAKASGSTFYEDQGLQNGAYTPSNEGEFKFKLDSILANDSGHLWQACKADKLPGYSYQIGKSIDNGESPNLRHSLDAWVYYPNIGLPNGAPGFVVDPDDSAIMEPIHTKLLNYLTANAVNYIKGKGVDIHNDQDWADWCTMLGKYNYQKALDIYQPYVEAYGYRQPK</sequence>
<reference evidence="2" key="1">
    <citation type="journal article" date="2013" name="PLoS ONE">
        <title>Metagenomic insights into the carbohydrate-active enzymes carried by the microorganisms adhering to solid digesta in the rumen of cows.</title>
        <authorList>
            <person name="Wang L."/>
            <person name="Hatem A."/>
            <person name="Catalyurek U.V."/>
            <person name="Morrison M."/>
            <person name="Yu Z."/>
        </authorList>
    </citation>
    <scope>NUCLEOTIDE SEQUENCE</scope>
</reference>
<dbReference type="SUPFAM" id="SSF53850">
    <property type="entry name" value="Periplasmic binding protein-like II"/>
    <property type="match status" value="1"/>
</dbReference>
<evidence type="ECO:0000256" key="1">
    <source>
        <dbReference type="SAM" id="SignalP"/>
    </source>
</evidence>
<keyword evidence="1" id="KW-0732">Signal</keyword>
<dbReference type="Gene3D" id="3.40.190.10">
    <property type="entry name" value="Periplasmic binding protein-like II"/>
    <property type="match status" value="2"/>
</dbReference>
<dbReference type="EMBL" id="KC246781">
    <property type="protein sequence ID" value="AHF23987.1"/>
    <property type="molecule type" value="Genomic_DNA"/>
</dbReference>
<dbReference type="AlphaFoldDB" id="W0FMI0"/>
<name>W0FMI0_9BACT</name>